<dbReference type="EMBL" id="UINC01174428">
    <property type="protein sequence ID" value="SVD80550.1"/>
    <property type="molecule type" value="Genomic_DNA"/>
</dbReference>
<protein>
    <recommendedName>
        <fullName evidence="8">Phospho-N-acetylmuramoyl-pentapeptide-transferase</fullName>
    </recommendedName>
</protein>
<evidence type="ECO:0000256" key="1">
    <source>
        <dbReference type="ARBA" id="ARBA00004141"/>
    </source>
</evidence>
<evidence type="ECO:0000256" key="2">
    <source>
        <dbReference type="ARBA" id="ARBA00022679"/>
    </source>
</evidence>
<keyword evidence="5 6" id="KW-0472">Membrane</keyword>
<evidence type="ECO:0008006" key="8">
    <source>
        <dbReference type="Google" id="ProtNLM"/>
    </source>
</evidence>
<organism evidence="7">
    <name type="scientific">marine metagenome</name>
    <dbReference type="NCBI Taxonomy" id="408172"/>
    <lineage>
        <taxon>unclassified sequences</taxon>
        <taxon>metagenomes</taxon>
        <taxon>ecological metagenomes</taxon>
    </lineage>
</organism>
<feature type="non-terminal residue" evidence="7">
    <location>
        <position position="1"/>
    </location>
</feature>
<gene>
    <name evidence="7" type="ORF">METZ01_LOCUS433404</name>
</gene>
<keyword evidence="2" id="KW-0808">Transferase</keyword>
<dbReference type="GO" id="GO:0005886">
    <property type="term" value="C:plasma membrane"/>
    <property type="evidence" value="ECO:0007669"/>
    <property type="project" value="TreeGrafter"/>
</dbReference>
<sequence>ELGILALAITGSCLGFLWYNSHPAKIFMGDTGALGLGGVIGAIAILLKAEFFLAIVGGVFIAEVLSVVFQVGFFRYTRAKSGTGKKIFRMAPLHHHFEELGWTESKVVVRFWVLGIMCAMVALSALKIR</sequence>
<dbReference type="AlphaFoldDB" id="A0A382YBT1"/>
<evidence type="ECO:0000256" key="5">
    <source>
        <dbReference type="ARBA" id="ARBA00023136"/>
    </source>
</evidence>
<keyword evidence="3 6" id="KW-0812">Transmembrane</keyword>
<keyword evidence="4 6" id="KW-1133">Transmembrane helix</keyword>
<evidence type="ECO:0000256" key="4">
    <source>
        <dbReference type="ARBA" id="ARBA00022989"/>
    </source>
</evidence>
<dbReference type="Pfam" id="PF00953">
    <property type="entry name" value="Glycos_transf_4"/>
    <property type="match status" value="1"/>
</dbReference>
<feature type="transmembrane region" description="Helical" evidence="6">
    <location>
        <begin position="26"/>
        <end position="47"/>
    </location>
</feature>
<dbReference type="GO" id="GO:0044038">
    <property type="term" value="P:cell wall macromolecule biosynthetic process"/>
    <property type="evidence" value="ECO:0007669"/>
    <property type="project" value="TreeGrafter"/>
</dbReference>
<dbReference type="GO" id="GO:0071555">
    <property type="term" value="P:cell wall organization"/>
    <property type="evidence" value="ECO:0007669"/>
    <property type="project" value="TreeGrafter"/>
</dbReference>
<dbReference type="PANTHER" id="PTHR22926:SF5">
    <property type="entry name" value="PHOSPHO-N-ACETYLMURAMOYL-PENTAPEPTIDE-TRANSFERASE HOMOLOG"/>
    <property type="match status" value="1"/>
</dbReference>
<dbReference type="PANTHER" id="PTHR22926">
    <property type="entry name" value="PHOSPHO-N-ACETYLMURAMOYL-PENTAPEPTIDE-TRANSFERASE"/>
    <property type="match status" value="1"/>
</dbReference>
<dbReference type="GO" id="GO:0016780">
    <property type="term" value="F:phosphotransferase activity, for other substituted phosphate groups"/>
    <property type="evidence" value="ECO:0007669"/>
    <property type="project" value="InterPro"/>
</dbReference>
<feature type="transmembrane region" description="Helical" evidence="6">
    <location>
        <begin position="52"/>
        <end position="73"/>
    </location>
</feature>
<comment type="subcellular location">
    <subcellularLocation>
        <location evidence="1">Membrane</location>
        <topology evidence="1">Multi-pass membrane protein</topology>
    </subcellularLocation>
</comment>
<evidence type="ECO:0000256" key="6">
    <source>
        <dbReference type="SAM" id="Phobius"/>
    </source>
</evidence>
<dbReference type="InterPro" id="IPR000715">
    <property type="entry name" value="Glycosyl_transferase_4"/>
</dbReference>
<reference evidence="7" key="1">
    <citation type="submission" date="2018-05" db="EMBL/GenBank/DDBJ databases">
        <authorList>
            <person name="Lanie J.A."/>
            <person name="Ng W.-L."/>
            <person name="Kazmierczak K.M."/>
            <person name="Andrzejewski T.M."/>
            <person name="Davidsen T.M."/>
            <person name="Wayne K.J."/>
            <person name="Tettelin H."/>
            <person name="Glass J.I."/>
            <person name="Rusch D."/>
            <person name="Podicherti R."/>
            <person name="Tsui H.-C.T."/>
            <person name="Winkler M.E."/>
        </authorList>
    </citation>
    <scope>NUCLEOTIDE SEQUENCE</scope>
</reference>
<evidence type="ECO:0000256" key="3">
    <source>
        <dbReference type="ARBA" id="ARBA00022692"/>
    </source>
</evidence>
<proteinExistence type="predicted"/>
<feature type="transmembrane region" description="Helical" evidence="6">
    <location>
        <begin position="107"/>
        <end position="126"/>
    </location>
</feature>
<evidence type="ECO:0000313" key="7">
    <source>
        <dbReference type="EMBL" id="SVD80550.1"/>
    </source>
</evidence>
<name>A0A382YBT1_9ZZZZ</name>
<accession>A0A382YBT1</accession>